<evidence type="ECO:0000313" key="3">
    <source>
        <dbReference type="EMBL" id="HGU59557.1"/>
    </source>
</evidence>
<evidence type="ECO:0000313" key="2">
    <source>
        <dbReference type="EMBL" id="HGE66591.1"/>
    </source>
</evidence>
<dbReference type="GO" id="GO:0003677">
    <property type="term" value="F:DNA binding"/>
    <property type="evidence" value="ECO:0007669"/>
    <property type="project" value="InterPro"/>
</dbReference>
<name>A0A7C4W4F5_9EURY</name>
<dbReference type="PANTHER" id="PTHR42930:SF5">
    <property type="entry name" value="PHOSPHATE UPTAKE REGULATOR, PHOU"/>
    <property type="match status" value="1"/>
</dbReference>
<evidence type="ECO:0000259" key="1">
    <source>
        <dbReference type="SMART" id="SM00966"/>
    </source>
</evidence>
<dbReference type="GO" id="GO:0045936">
    <property type="term" value="P:negative regulation of phosphate metabolic process"/>
    <property type="evidence" value="ECO:0007669"/>
    <property type="project" value="InterPro"/>
</dbReference>
<comment type="caution">
    <text evidence="3">The sequence shown here is derived from an EMBL/GenBank/DDBJ whole genome shotgun (WGS) entry which is preliminary data.</text>
</comment>
<dbReference type="Pfam" id="PF01895">
    <property type="entry name" value="PhoU"/>
    <property type="match status" value="1"/>
</dbReference>
<dbReference type="Pfam" id="PF04014">
    <property type="entry name" value="MazE_antitoxin"/>
    <property type="match status" value="1"/>
</dbReference>
<dbReference type="EMBL" id="DTPI01000031">
    <property type="protein sequence ID" value="HGE66591.1"/>
    <property type="molecule type" value="Genomic_DNA"/>
</dbReference>
<sequence>MESRKLQLIGGSSYMISLPKNWVRKNELDQGDEILLDISDEVIKIIPKKLTEKHRIVRAVVDNIPKYDESFFRRFIIALYIQGLDEIILQDKLLSPKIVEIISSIAREIIGMEVIDASDGKVVLRSLTTAEFDVEGVLRRMSQIISGMMNSIVDYIRINDKNSLKEIPKHEEDIDRLYFLAVRLENRRIRDLMSPSKWSEMRHILGMRITAKILEELADALIDFSENLYSHENYNADEYAGTLSLVNNVFNKVMVAYLNSDLVKANEAIDMVDELENKLLSKLEEKDASLIYPLVDICRRIKGIGEIAINRSVREMIT</sequence>
<dbReference type="GO" id="GO:0030643">
    <property type="term" value="P:intracellular phosphate ion homeostasis"/>
    <property type="evidence" value="ECO:0007669"/>
    <property type="project" value="InterPro"/>
</dbReference>
<dbReference type="SMART" id="SM00966">
    <property type="entry name" value="SpoVT_AbrB"/>
    <property type="match status" value="1"/>
</dbReference>
<dbReference type="PANTHER" id="PTHR42930">
    <property type="entry name" value="PHOSPHATE-SPECIFIC TRANSPORT SYSTEM ACCESSORY PROTEIN PHOU"/>
    <property type="match status" value="1"/>
</dbReference>
<accession>A0A7C4W4F5</accession>
<dbReference type="InterPro" id="IPR026022">
    <property type="entry name" value="PhoU_dom"/>
</dbReference>
<gene>
    <name evidence="3" type="ORF">ENT89_05220</name>
    <name evidence="2" type="ORF">ENX77_05680</name>
</gene>
<dbReference type="InterPro" id="IPR038078">
    <property type="entry name" value="PhoU-like_sf"/>
</dbReference>
<dbReference type="SUPFAM" id="SSF109755">
    <property type="entry name" value="PhoU-like"/>
    <property type="match status" value="1"/>
</dbReference>
<reference evidence="3" key="1">
    <citation type="journal article" date="2020" name="mSystems">
        <title>Genome- and Community-Level Interaction Insights into Carbon Utilization and Element Cycling Functions of Hydrothermarchaeota in Hydrothermal Sediment.</title>
        <authorList>
            <person name="Zhou Z."/>
            <person name="Liu Y."/>
            <person name="Xu W."/>
            <person name="Pan J."/>
            <person name="Luo Z.H."/>
            <person name="Li M."/>
        </authorList>
    </citation>
    <scope>NUCLEOTIDE SEQUENCE [LARGE SCALE GENOMIC DNA]</scope>
    <source>
        <strain evidence="3">SpSt-62</strain>
        <strain evidence="2">SpSt-97</strain>
    </source>
</reference>
<dbReference type="AlphaFoldDB" id="A0A7C4W4F5"/>
<dbReference type="EMBL" id="DTAK01000038">
    <property type="protein sequence ID" value="HGU59557.1"/>
    <property type="molecule type" value="Genomic_DNA"/>
</dbReference>
<dbReference type="InterPro" id="IPR007159">
    <property type="entry name" value="SpoVT-AbrB_dom"/>
</dbReference>
<organism evidence="3">
    <name type="scientific">Geoglobus ahangari</name>
    <dbReference type="NCBI Taxonomy" id="113653"/>
    <lineage>
        <taxon>Archaea</taxon>
        <taxon>Methanobacteriati</taxon>
        <taxon>Methanobacteriota</taxon>
        <taxon>Archaeoglobi</taxon>
        <taxon>Archaeoglobales</taxon>
        <taxon>Archaeoglobaceae</taxon>
        <taxon>Geoglobus</taxon>
    </lineage>
</organism>
<feature type="domain" description="SpoVT-AbrB" evidence="1">
    <location>
        <begin position="8"/>
        <end position="53"/>
    </location>
</feature>
<protein>
    <submittedName>
        <fullName evidence="3">Phosphate uptake regulator PhoU</fullName>
    </submittedName>
</protein>
<dbReference type="Gene3D" id="1.20.58.220">
    <property type="entry name" value="Phosphate transport system protein phou homolog 2, domain 2"/>
    <property type="match status" value="1"/>
</dbReference>
<proteinExistence type="predicted"/>
<dbReference type="InterPro" id="IPR028366">
    <property type="entry name" value="PhoU"/>
</dbReference>